<dbReference type="SUPFAM" id="SSF55144">
    <property type="entry name" value="LigT-like"/>
    <property type="match status" value="1"/>
</dbReference>
<dbReference type="Gene3D" id="3.90.1140.10">
    <property type="entry name" value="Cyclic phosphodiesterase"/>
    <property type="match status" value="1"/>
</dbReference>
<dbReference type="EMBL" id="CAKOGP040000036">
    <property type="protein sequence ID" value="CAJ1928321.1"/>
    <property type="molecule type" value="Genomic_DNA"/>
</dbReference>
<evidence type="ECO:0000313" key="1">
    <source>
        <dbReference type="EMBL" id="CAJ1928321.1"/>
    </source>
</evidence>
<gene>
    <name evidence="1" type="ORF">CYCCA115_LOCUS1441</name>
</gene>
<reference evidence="1" key="1">
    <citation type="submission" date="2023-08" db="EMBL/GenBank/DDBJ databases">
        <authorList>
            <person name="Audoor S."/>
            <person name="Bilcke G."/>
        </authorList>
    </citation>
    <scope>NUCLEOTIDE SEQUENCE</scope>
</reference>
<name>A0AAD2CED8_9STRA</name>
<comment type="caution">
    <text evidence="1">The sequence shown here is derived from an EMBL/GenBank/DDBJ whole genome shotgun (WGS) entry which is preliminary data.</text>
</comment>
<sequence>MTEPSSSSTTSTMTSCVDTELWSKMTVRHLARHGVGNDKKISYKQTDKVDIHGHYLEFPNLTVVHFVAAATNTNSSKLANLPLRLQQTVGVYLSPLPSYHATLLCGPLHIDLNSLPQKQPQNSNLFAECLQEPCWKQMADYLALKQYAPVHLTVGEVVCKESGGVTVYLEGNGSDEEEEARTIRQELRKMGVCRDKLKESLQALLSTHDQLGKKAARTAMRLLTGSLMEPKDRAWHITIAYPRKSGGPMPEEIQEQVRDLVRDAFGCNHDESSSSMLSLEPAQLCLSTDTKTFVPCWNGLCPITSSTTKTPVGHNGYS</sequence>
<dbReference type="Proteomes" id="UP001295423">
    <property type="component" value="Unassembled WGS sequence"/>
</dbReference>
<dbReference type="InterPro" id="IPR009097">
    <property type="entry name" value="Cyclic_Pdiesterase"/>
</dbReference>
<dbReference type="AlphaFoldDB" id="A0AAD2CED8"/>
<accession>A0AAD2CED8</accession>
<organism evidence="1 2">
    <name type="scientific">Cylindrotheca closterium</name>
    <dbReference type="NCBI Taxonomy" id="2856"/>
    <lineage>
        <taxon>Eukaryota</taxon>
        <taxon>Sar</taxon>
        <taxon>Stramenopiles</taxon>
        <taxon>Ochrophyta</taxon>
        <taxon>Bacillariophyta</taxon>
        <taxon>Bacillariophyceae</taxon>
        <taxon>Bacillariophycidae</taxon>
        <taxon>Bacillariales</taxon>
        <taxon>Bacillariaceae</taxon>
        <taxon>Cylindrotheca</taxon>
    </lineage>
</organism>
<keyword evidence="2" id="KW-1185">Reference proteome</keyword>
<proteinExistence type="predicted"/>
<evidence type="ECO:0000313" key="2">
    <source>
        <dbReference type="Proteomes" id="UP001295423"/>
    </source>
</evidence>
<protein>
    <submittedName>
        <fullName evidence="1">Uncharacterized protein</fullName>
    </submittedName>
</protein>